<dbReference type="AlphaFoldDB" id="A0A2P7SJ45"/>
<reference evidence="3 4" key="1">
    <citation type="submission" date="2018-03" db="EMBL/GenBank/DDBJ databases">
        <title>The draft genome of Mesorhizobium sp. 6GN-30.</title>
        <authorList>
            <person name="Liu L."/>
            <person name="Li L."/>
            <person name="Wang T."/>
            <person name="Zhang X."/>
            <person name="Liang L."/>
        </authorList>
    </citation>
    <scope>NUCLEOTIDE SEQUENCE [LARGE SCALE GENOMIC DNA]</scope>
    <source>
        <strain evidence="3 4">6GN30</strain>
    </source>
</reference>
<dbReference type="PANTHER" id="PTHR33755">
    <property type="entry name" value="TOXIN PARE1-RELATED"/>
    <property type="match status" value="1"/>
</dbReference>
<accession>A0A2P7SJ45</accession>
<evidence type="ECO:0000313" key="4">
    <source>
        <dbReference type="Proteomes" id="UP000241229"/>
    </source>
</evidence>
<dbReference type="RefSeq" id="WP_106771624.1">
    <property type="nucleotide sequence ID" value="NZ_PXYK01000006.1"/>
</dbReference>
<dbReference type="OrthoDB" id="595470at2"/>
<keyword evidence="4" id="KW-1185">Reference proteome</keyword>
<name>A0A2P7SJ45_9HYPH</name>
<comment type="similarity">
    <text evidence="1">Belongs to the RelE toxin family.</text>
</comment>
<organism evidence="3 4">
    <name type="scientific">Kumtagia ephedrae</name>
    <dbReference type="NCBI Taxonomy" id="2116701"/>
    <lineage>
        <taxon>Bacteria</taxon>
        <taxon>Pseudomonadati</taxon>
        <taxon>Pseudomonadota</taxon>
        <taxon>Alphaproteobacteria</taxon>
        <taxon>Hyphomicrobiales</taxon>
        <taxon>Phyllobacteriaceae</taxon>
        <taxon>Kumtagia</taxon>
    </lineage>
</organism>
<evidence type="ECO:0000256" key="2">
    <source>
        <dbReference type="ARBA" id="ARBA00022649"/>
    </source>
</evidence>
<sequence length="99" mass="11674">MRVVWLARARIERQKAIDYIARDSPQAALGQLEEIERQTDKLFDFPEIGRPGRKRGTRELVITGTPFLAVYRIRAKAEVQILRLLHGAQRWPPRKRRDR</sequence>
<dbReference type="Gene3D" id="3.30.2310.20">
    <property type="entry name" value="RelE-like"/>
    <property type="match status" value="1"/>
</dbReference>
<dbReference type="Pfam" id="PF05016">
    <property type="entry name" value="ParE_toxin"/>
    <property type="match status" value="1"/>
</dbReference>
<evidence type="ECO:0000313" key="3">
    <source>
        <dbReference type="EMBL" id="PSJ62522.1"/>
    </source>
</evidence>
<dbReference type="InterPro" id="IPR035093">
    <property type="entry name" value="RelE/ParE_toxin_dom_sf"/>
</dbReference>
<proteinExistence type="inferred from homology"/>
<protein>
    <submittedName>
        <fullName evidence="3">Type II toxin-antitoxin system mRNA interferase toxin, RelE/StbE family</fullName>
    </submittedName>
</protein>
<comment type="caution">
    <text evidence="3">The sequence shown here is derived from an EMBL/GenBank/DDBJ whole genome shotgun (WGS) entry which is preliminary data.</text>
</comment>
<dbReference type="PANTHER" id="PTHR33755:SF6">
    <property type="entry name" value="PLASMID STABILIZATION SYSTEM PROTEIN"/>
    <property type="match status" value="1"/>
</dbReference>
<dbReference type="InterPro" id="IPR007712">
    <property type="entry name" value="RelE/ParE_toxin"/>
</dbReference>
<gene>
    <name evidence="3" type="ORF">C7I84_07895</name>
</gene>
<evidence type="ECO:0000256" key="1">
    <source>
        <dbReference type="ARBA" id="ARBA00006226"/>
    </source>
</evidence>
<keyword evidence="2" id="KW-1277">Toxin-antitoxin system</keyword>
<dbReference type="EMBL" id="PXYK01000006">
    <property type="protein sequence ID" value="PSJ62522.1"/>
    <property type="molecule type" value="Genomic_DNA"/>
</dbReference>
<dbReference type="InterPro" id="IPR051803">
    <property type="entry name" value="TA_system_RelE-like_toxin"/>
</dbReference>
<dbReference type="Proteomes" id="UP000241229">
    <property type="component" value="Unassembled WGS sequence"/>
</dbReference>